<dbReference type="AlphaFoldDB" id="A0A4Q7NYG6"/>
<dbReference type="RefSeq" id="WP_130287145.1">
    <property type="nucleotide sequence ID" value="NZ_SGXE01000003.1"/>
</dbReference>
<reference evidence="1 2" key="1">
    <citation type="submission" date="2019-02" db="EMBL/GenBank/DDBJ databases">
        <title>Genomic Encyclopedia of Type Strains, Phase IV (KMG-IV): sequencing the most valuable type-strain genomes for metagenomic binning, comparative biology and taxonomic classification.</title>
        <authorList>
            <person name="Goeker M."/>
        </authorList>
    </citation>
    <scope>NUCLEOTIDE SEQUENCE [LARGE SCALE GENOMIC DNA]</scope>
    <source>
        <strain evidence="1 2">DSM 17196</strain>
    </source>
</reference>
<dbReference type="Gene3D" id="2.40.70.10">
    <property type="entry name" value="Acid Proteases"/>
    <property type="match status" value="2"/>
</dbReference>
<sequence length="386" mass="43367">MKPLKIIFCLALTTSTISCSLVEHSRLQSPARMDNPKAIKEIPFTYEKDLIIVTALANNSKLQGQYIFDTGAFYSKIENSLSNTLELPDIFEKSNGTAQGVTRMITMTKIDSLTFVNHKFYDIAAGKLSYDKSSASRCVGPQGIIGSNLIKLANWKVDYKKRLLTFSSAKLPVDNTLKSTTIPFSTSTLSGIPEINIQLGNIKVEDVIFDVGYNGGLILPMSYLDKLDGNEDLVVFDQSISGIFGTNRDTIKIKRLPVKIGTLETEINVEFSTLNKILLGNDFLEHFLVYLDYDEEEITLQQTEKVEIKPIKTFIPGFINDSLWIVNRTTDKIPIKLGDTLREVNGKKPNEMFNSFCDYIKNINSLYTNDTLRLKTMNGQHLTIKL</sequence>
<dbReference type="EMBL" id="SGXE01000003">
    <property type="protein sequence ID" value="RZS92463.1"/>
    <property type="molecule type" value="Genomic_DNA"/>
</dbReference>
<accession>A0A4Q7NYG6</accession>
<proteinExistence type="predicted"/>
<comment type="caution">
    <text evidence="1">The sequence shown here is derived from an EMBL/GenBank/DDBJ whole genome shotgun (WGS) entry which is preliminary data.</text>
</comment>
<name>A0A4Q7NYG6_9FLAO</name>
<dbReference type="Proteomes" id="UP000292262">
    <property type="component" value="Unassembled WGS sequence"/>
</dbReference>
<organism evidence="1 2">
    <name type="scientific">Aquimarina brevivitae</name>
    <dbReference type="NCBI Taxonomy" id="323412"/>
    <lineage>
        <taxon>Bacteria</taxon>
        <taxon>Pseudomonadati</taxon>
        <taxon>Bacteroidota</taxon>
        <taxon>Flavobacteriia</taxon>
        <taxon>Flavobacteriales</taxon>
        <taxon>Flavobacteriaceae</taxon>
        <taxon>Aquimarina</taxon>
    </lineage>
</organism>
<evidence type="ECO:0000313" key="2">
    <source>
        <dbReference type="Proteomes" id="UP000292262"/>
    </source>
</evidence>
<gene>
    <name evidence="1" type="ORF">EV197_2601</name>
</gene>
<dbReference type="InterPro" id="IPR021109">
    <property type="entry name" value="Peptidase_aspartic_dom_sf"/>
</dbReference>
<evidence type="ECO:0000313" key="1">
    <source>
        <dbReference type="EMBL" id="RZS92463.1"/>
    </source>
</evidence>
<protein>
    <recommendedName>
        <fullName evidence="3">Aspartyl protease</fullName>
    </recommendedName>
</protein>
<dbReference type="PROSITE" id="PS51257">
    <property type="entry name" value="PROKAR_LIPOPROTEIN"/>
    <property type="match status" value="1"/>
</dbReference>
<evidence type="ECO:0008006" key="3">
    <source>
        <dbReference type="Google" id="ProtNLM"/>
    </source>
</evidence>
<dbReference type="OrthoDB" id="5580718at2"/>
<keyword evidence="2" id="KW-1185">Reference proteome</keyword>